<proteinExistence type="predicted"/>
<dbReference type="Gene3D" id="3.90.79.10">
    <property type="entry name" value="Nucleoside Triphosphate Pyrophosphohydrolase"/>
    <property type="match status" value="1"/>
</dbReference>
<feature type="region of interest" description="Disordered" evidence="1">
    <location>
        <begin position="307"/>
        <end position="412"/>
    </location>
</feature>
<comment type="caution">
    <text evidence="3">The sequence shown here is derived from an EMBL/GenBank/DDBJ whole genome shotgun (WGS) entry which is preliminary data.</text>
</comment>
<feature type="domain" description="Nudix hydrolase" evidence="2">
    <location>
        <begin position="38"/>
        <end position="186"/>
    </location>
</feature>
<dbReference type="InterPro" id="IPR015797">
    <property type="entry name" value="NUDIX_hydrolase-like_dom_sf"/>
</dbReference>
<sequence length="509" mass="56779">MECWILVVKNKIRAFILGALILSFLNEINASDLEEYKSQAKNASVIVYGKSQDGETYVLLAHDRRGFWTPPGGKREANQSILDTAAAELYEETAAFDLFNPSRIKPLLKKQPLKSVFKYNGHTDLFALNIGDQIDQCKNISHNYKERVKGKKHSFDEMNNWKLCKANDLFNSLKAHPHTVNQDTILNKIGKLPKYVFNSLWSFYNNGSLENLMKTSTILLSQKQQKQKEQEIDAFLSSPERQAMLRKNQKEFFKHQPEDFFGKQPKKKQTQIKAPVAQKAKTSAQKKADDAARQLAAQKKKADDAARQLAAQKKKADDAVRQSHLVAQQKKADDAVRQSHLVAQQKKADDAVRQSHLVAQQKKADDAVRQSHLVAQQKKADDAVRQSHLVAQQKKADDAARQLAAQKKKVDDEVRQKQAQLAQLATQKKKAQAVAAQRAAAQKARTLKAAALKKAQAVAAQRAAAQKARTLKAAALKKAQAVAAQRKAKALKKAQAVAAQRKAKALKKA</sequence>
<evidence type="ECO:0000313" key="3">
    <source>
        <dbReference type="EMBL" id="GAO97712.1"/>
    </source>
</evidence>
<gene>
    <name evidence="3" type="ORF">Cva_00349</name>
</gene>
<dbReference type="SUPFAM" id="SSF55811">
    <property type="entry name" value="Nudix"/>
    <property type="match status" value="1"/>
</dbReference>
<reference evidence="3 4" key="1">
    <citation type="submission" date="2015-03" db="EMBL/GenBank/DDBJ databases">
        <title>Caedibacter varicaedens, whole genome shotgun sequence.</title>
        <authorList>
            <person name="Suzuki H."/>
            <person name="Dapper A.L."/>
            <person name="Gibson A.K."/>
            <person name="Jackson C."/>
            <person name="Lee H."/>
            <person name="Pejaver V.R."/>
            <person name="Doak T."/>
            <person name="Lynch M."/>
        </authorList>
    </citation>
    <scope>NUCLEOTIDE SEQUENCE [LARGE SCALE GENOMIC DNA]</scope>
</reference>
<dbReference type="Proteomes" id="UP000036771">
    <property type="component" value="Unassembled WGS sequence"/>
</dbReference>
<organism evidence="3 4">
    <name type="scientific">Caedimonas varicaedens</name>
    <dbReference type="NCBI Taxonomy" id="1629334"/>
    <lineage>
        <taxon>Bacteria</taxon>
        <taxon>Pseudomonadati</taxon>
        <taxon>Pseudomonadota</taxon>
        <taxon>Alphaproteobacteria</taxon>
        <taxon>Holosporales</taxon>
        <taxon>Caedimonadaceae</taxon>
        <taxon>Caedimonas</taxon>
    </lineage>
</organism>
<dbReference type="OrthoDB" id="3689607at2"/>
<dbReference type="STRING" id="1629334.Cva_00349"/>
<dbReference type="EMBL" id="BBVC01000015">
    <property type="protein sequence ID" value="GAO97712.1"/>
    <property type="molecule type" value="Genomic_DNA"/>
</dbReference>
<evidence type="ECO:0000256" key="1">
    <source>
        <dbReference type="SAM" id="MobiDB-lite"/>
    </source>
</evidence>
<dbReference type="AlphaFoldDB" id="A0A0K8MB76"/>
<feature type="region of interest" description="Disordered" evidence="1">
    <location>
        <begin position="257"/>
        <end position="287"/>
    </location>
</feature>
<dbReference type="PROSITE" id="PS51462">
    <property type="entry name" value="NUDIX"/>
    <property type="match status" value="1"/>
</dbReference>
<evidence type="ECO:0000313" key="4">
    <source>
        <dbReference type="Proteomes" id="UP000036771"/>
    </source>
</evidence>
<dbReference type="GO" id="GO:0003824">
    <property type="term" value="F:catalytic activity"/>
    <property type="evidence" value="ECO:0007669"/>
    <property type="project" value="UniProtKB-ARBA"/>
</dbReference>
<name>A0A0K8MB76_9PROT</name>
<accession>A0A0K8MB76</accession>
<protein>
    <recommendedName>
        <fullName evidence="2">Nudix hydrolase domain-containing protein</fullName>
    </recommendedName>
</protein>
<evidence type="ECO:0000259" key="2">
    <source>
        <dbReference type="PROSITE" id="PS51462"/>
    </source>
</evidence>
<dbReference type="Pfam" id="PF00293">
    <property type="entry name" value="NUDIX"/>
    <property type="match status" value="1"/>
</dbReference>
<keyword evidence="4" id="KW-1185">Reference proteome</keyword>
<dbReference type="InterPro" id="IPR000086">
    <property type="entry name" value="NUDIX_hydrolase_dom"/>
</dbReference>